<evidence type="ECO:0000256" key="1">
    <source>
        <dbReference type="ARBA" id="ARBA00006955"/>
    </source>
</evidence>
<evidence type="ECO:0000256" key="4">
    <source>
        <dbReference type="ARBA" id="ARBA00023306"/>
    </source>
</evidence>
<dbReference type="SUPFAM" id="SSF47954">
    <property type="entry name" value="Cyclin-like"/>
    <property type="match status" value="2"/>
</dbReference>
<dbReference type="Pfam" id="PF02984">
    <property type="entry name" value="Cyclin_C"/>
    <property type="match status" value="1"/>
</dbReference>
<dbReference type="CDD" id="cd20506">
    <property type="entry name" value="CYCLIN_AtCycA-like_rpt2"/>
    <property type="match status" value="1"/>
</dbReference>
<dbReference type="GO" id="GO:0016538">
    <property type="term" value="F:cyclin-dependent protein serine/threonine kinase regulator activity"/>
    <property type="evidence" value="ECO:0007669"/>
    <property type="project" value="InterPro"/>
</dbReference>
<dbReference type="InterPro" id="IPR006671">
    <property type="entry name" value="Cyclin_N"/>
</dbReference>
<dbReference type="EMBL" id="SZYD01000013">
    <property type="protein sequence ID" value="KAD4384824.1"/>
    <property type="molecule type" value="Genomic_DNA"/>
</dbReference>
<evidence type="ECO:0000256" key="3">
    <source>
        <dbReference type="ARBA" id="ARBA00023127"/>
    </source>
</evidence>
<sequence length="468" mass="53267">MARQTNINKENAPVVNIQKTLTARITRARAKALGLSGIFPAKNESNQVLHPRTKRGSSENKPADAGSRFQSKRRAVLKDATNMPLNDLNMRVVNEIKIQTSKQTRCVIEKDMAASTVCMGPQVQKGKIKATEDMTKQNIKELKQITAQLKLVKELESKPNIYYNPKTFGSLLPKGEINILNKAEAANDQAILDIDSKHQDPQMCSLYAAELFNNLRAAELKGRPSVNYMKTVQRDITKEMRGICIDWLVEVSEEYKQTPETLYLTATLIDQYLSKRHIEKQRLQLLGITCMLIASKYEETIAPRVEDFCFITDGTYTRREVLDMEHKVLDVLSFQISVPTVIKFLRRFIFVAQSSYKVPIVELEHLAKYLAELTLTEYSFLKFLPSLIAASAVFLAKWTLDQVEHPWNPTLEHYTSYKASELKATVLALQDMQLNNEATLHATRQKYKQNKFNKVATLISQKPVKPLS</sequence>
<evidence type="ECO:0000259" key="7">
    <source>
        <dbReference type="SMART" id="SM00385"/>
    </source>
</evidence>
<evidence type="ECO:0000256" key="5">
    <source>
        <dbReference type="RuleBase" id="RU000383"/>
    </source>
</evidence>
<dbReference type="FunFam" id="1.10.472.10:FF:000167">
    <property type="entry name" value="Mitotic cyclin 6"/>
    <property type="match status" value="1"/>
</dbReference>
<evidence type="ECO:0000256" key="2">
    <source>
        <dbReference type="ARBA" id="ARBA00022618"/>
    </source>
</evidence>
<dbReference type="PANTHER" id="PTHR10177">
    <property type="entry name" value="CYCLINS"/>
    <property type="match status" value="1"/>
</dbReference>
<protein>
    <recommendedName>
        <fullName evidence="11">Cyclin N-terminal domain-containing protein</fullName>
    </recommendedName>
</protein>
<dbReference type="InterPro" id="IPR046965">
    <property type="entry name" value="Cyclin_A/B-like"/>
</dbReference>
<dbReference type="InterPro" id="IPR039361">
    <property type="entry name" value="Cyclin"/>
</dbReference>
<dbReference type="GO" id="GO:0044772">
    <property type="term" value="P:mitotic cell cycle phase transition"/>
    <property type="evidence" value="ECO:0007669"/>
    <property type="project" value="InterPro"/>
</dbReference>
<comment type="similarity">
    <text evidence="1">Belongs to the cyclin family. Cyclin AB subfamily.</text>
</comment>
<dbReference type="SMART" id="SM01332">
    <property type="entry name" value="Cyclin_C"/>
    <property type="match status" value="1"/>
</dbReference>
<name>A0A5N6N3Q8_9ASTR</name>
<dbReference type="PIRSF" id="PIRSF001771">
    <property type="entry name" value="Cyclin_A_B_D_E"/>
    <property type="match status" value="1"/>
</dbReference>
<dbReference type="Pfam" id="PF00134">
    <property type="entry name" value="Cyclin_N"/>
    <property type="match status" value="1"/>
</dbReference>
<proteinExistence type="inferred from homology"/>
<feature type="domain" description="Cyclin C-terminal" evidence="8">
    <location>
        <begin position="339"/>
        <end position="461"/>
    </location>
</feature>
<evidence type="ECO:0000313" key="10">
    <source>
        <dbReference type="Proteomes" id="UP000326396"/>
    </source>
</evidence>
<comment type="caution">
    <text evidence="9">The sequence shown here is derived from an EMBL/GenBank/DDBJ whole genome shotgun (WGS) entry which is preliminary data.</text>
</comment>
<feature type="domain" description="Cyclin-like" evidence="7">
    <location>
        <begin position="246"/>
        <end position="330"/>
    </location>
</feature>
<feature type="domain" description="Cyclin-like" evidence="7">
    <location>
        <begin position="343"/>
        <end position="431"/>
    </location>
</feature>
<feature type="region of interest" description="Disordered" evidence="6">
    <location>
        <begin position="44"/>
        <end position="70"/>
    </location>
</feature>
<keyword evidence="4" id="KW-0131">Cell cycle</keyword>
<dbReference type="AlphaFoldDB" id="A0A5N6N3Q8"/>
<accession>A0A5N6N3Q8</accession>
<evidence type="ECO:0000259" key="8">
    <source>
        <dbReference type="SMART" id="SM01332"/>
    </source>
</evidence>
<dbReference type="SMART" id="SM00385">
    <property type="entry name" value="CYCLIN"/>
    <property type="match status" value="2"/>
</dbReference>
<keyword evidence="3 5" id="KW-0195">Cyclin</keyword>
<reference evidence="9 10" key="1">
    <citation type="submission" date="2019-05" db="EMBL/GenBank/DDBJ databases">
        <title>Mikania micrantha, genome provides insights into the molecular mechanism of rapid growth.</title>
        <authorList>
            <person name="Liu B."/>
        </authorList>
    </citation>
    <scope>NUCLEOTIDE SEQUENCE [LARGE SCALE GENOMIC DNA]</scope>
    <source>
        <strain evidence="9">NLD-2019</strain>
        <tissue evidence="9">Leaf</tissue>
    </source>
</reference>
<keyword evidence="10" id="KW-1185">Reference proteome</keyword>
<evidence type="ECO:0000313" key="9">
    <source>
        <dbReference type="EMBL" id="KAD4384824.1"/>
    </source>
</evidence>
<keyword evidence="2" id="KW-0132">Cell division</keyword>
<dbReference type="InterPro" id="IPR004367">
    <property type="entry name" value="Cyclin_C-dom"/>
</dbReference>
<dbReference type="InterPro" id="IPR036915">
    <property type="entry name" value="Cyclin-like_sf"/>
</dbReference>
<organism evidence="9 10">
    <name type="scientific">Mikania micrantha</name>
    <name type="common">bitter vine</name>
    <dbReference type="NCBI Taxonomy" id="192012"/>
    <lineage>
        <taxon>Eukaryota</taxon>
        <taxon>Viridiplantae</taxon>
        <taxon>Streptophyta</taxon>
        <taxon>Embryophyta</taxon>
        <taxon>Tracheophyta</taxon>
        <taxon>Spermatophyta</taxon>
        <taxon>Magnoliopsida</taxon>
        <taxon>eudicotyledons</taxon>
        <taxon>Gunneridae</taxon>
        <taxon>Pentapetalae</taxon>
        <taxon>asterids</taxon>
        <taxon>campanulids</taxon>
        <taxon>Asterales</taxon>
        <taxon>Asteraceae</taxon>
        <taxon>Asteroideae</taxon>
        <taxon>Heliantheae alliance</taxon>
        <taxon>Eupatorieae</taxon>
        <taxon>Mikania</taxon>
    </lineage>
</organism>
<evidence type="ECO:0008006" key="11">
    <source>
        <dbReference type="Google" id="ProtNLM"/>
    </source>
</evidence>
<dbReference type="InterPro" id="IPR013763">
    <property type="entry name" value="Cyclin-like_dom"/>
</dbReference>
<gene>
    <name evidence="9" type="ORF">E3N88_24992</name>
</gene>
<dbReference type="GO" id="GO:0051301">
    <property type="term" value="P:cell division"/>
    <property type="evidence" value="ECO:0007669"/>
    <property type="project" value="UniProtKB-KW"/>
</dbReference>
<evidence type="ECO:0000256" key="6">
    <source>
        <dbReference type="SAM" id="MobiDB-lite"/>
    </source>
</evidence>
<dbReference type="FunFam" id="1.10.472.10:FF:000013">
    <property type="entry name" value="Cyclin A1"/>
    <property type="match status" value="1"/>
</dbReference>
<dbReference type="Gene3D" id="1.10.472.10">
    <property type="entry name" value="Cyclin-like"/>
    <property type="match status" value="2"/>
</dbReference>
<dbReference type="OrthoDB" id="5590282at2759"/>
<dbReference type="Proteomes" id="UP000326396">
    <property type="component" value="Linkage Group LG3"/>
</dbReference>